<name>A0AAV7SBD9_PLEWA</name>
<reference evidence="2" key="1">
    <citation type="journal article" date="2022" name="bioRxiv">
        <title>Sequencing and chromosome-scale assembly of the giantPleurodeles waltlgenome.</title>
        <authorList>
            <person name="Brown T."/>
            <person name="Elewa A."/>
            <person name="Iarovenko S."/>
            <person name="Subramanian E."/>
            <person name="Araus A.J."/>
            <person name="Petzold A."/>
            <person name="Susuki M."/>
            <person name="Suzuki K.-i.T."/>
            <person name="Hayashi T."/>
            <person name="Toyoda A."/>
            <person name="Oliveira C."/>
            <person name="Osipova E."/>
            <person name="Leigh N.D."/>
            <person name="Simon A."/>
            <person name="Yun M.H."/>
        </authorList>
    </citation>
    <scope>NUCLEOTIDE SEQUENCE</scope>
    <source>
        <strain evidence="2">20211129_DDA</strain>
        <tissue evidence="2">Liver</tissue>
    </source>
</reference>
<dbReference type="Proteomes" id="UP001066276">
    <property type="component" value="Chromosome 4_2"/>
</dbReference>
<comment type="caution">
    <text evidence="2">The sequence shown here is derived from an EMBL/GenBank/DDBJ whole genome shotgun (WGS) entry which is preliminary data.</text>
</comment>
<proteinExistence type="predicted"/>
<keyword evidence="3" id="KW-1185">Reference proteome</keyword>
<feature type="region of interest" description="Disordered" evidence="1">
    <location>
        <begin position="1"/>
        <end position="26"/>
    </location>
</feature>
<evidence type="ECO:0000256" key="1">
    <source>
        <dbReference type="SAM" id="MobiDB-lite"/>
    </source>
</evidence>
<accession>A0AAV7SBD9</accession>
<protein>
    <submittedName>
        <fullName evidence="2">Uncharacterized protein</fullName>
    </submittedName>
</protein>
<sequence>MPNTASELDNVGGPAYSGEEIPLDPGEGRCLEEDKEEIHKDTKGTAVTWMEDRWMPPGEVILSATTQERCGDAMSDHCGMGEQILVVTTETGSLEKKEKRHQIRT</sequence>
<evidence type="ECO:0000313" key="3">
    <source>
        <dbReference type="Proteomes" id="UP001066276"/>
    </source>
</evidence>
<gene>
    <name evidence="2" type="ORF">NDU88_001612</name>
</gene>
<evidence type="ECO:0000313" key="2">
    <source>
        <dbReference type="EMBL" id="KAJ1161125.1"/>
    </source>
</evidence>
<dbReference type="AlphaFoldDB" id="A0AAV7SBD9"/>
<dbReference type="EMBL" id="JANPWB010000008">
    <property type="protein sequence ID" value="KAJ1161125.1"/>
    <property type="molecule type" value="Genomic_DNA"/>
</dbReference>
<organism evidence="2 3">
    <name type="scientific">Pleurodeles waltl</name>
    <name type="common">Iberian ribbed newt</name>
    <dbReference type="NCBI Taxonomy" id="8319"/>
    <lineage>
        <taxon>Eukaryota</taxon>
        <taxon>Metazoa</taxon>
        <taxon>Chordata</taxon>
        <taxon>Craniata</taxon>
        <taxon>Vertebrata</taxon>
        <taxon>Euteleostomi</taxon>
        <taxon>Amphibia</taxon>
        <taxon>Batrachia</taxon>
        <taxon>Caudata</taxon>
        <taxon>Salamandroidea</taxon>
        <taxon>Salamandridae</taxon>
        <taxon>Pleurodelinae</taxon>
        <taxon>Pleurodeles</taxon>
    </lineage>
</organism>